<keyword evidence="2" id="KW-0813">Transport</keyword>
<evidence type="ECO:0000256" key="7">
    <source>
        <dbReference type="ARBA" id="ARBA00074139"/>
    </source>
</evidence>
<evidence type="ECO:0000256" key="2">
    <source>
        <dbReference type="ARBA" id="ARBA00022448"/>
    </source>
</evidence>
<feature type="transmembrane region" description="Helical" evidence="8">
    <location>
        <begin position="308"/>
        <end position="328"/>
    </location>
</feature>
<feature type="transmembrane region" description="Helical" evidence="8">
    <location>
        <begin position="69"/>
        <end position="90"/>
    </location>
</feature>
<proteinExistence type="predicted"/>
<dbReference type="Proteomes" id="UP000008210">
    <property type="component" value="Chromosome 1"/>
</dbReference>
<dbReference type="InterPro" id="IPR020846">
    <property type="entry name" value="MFS_dom"/>
</dbReference>
<evidence type="ECO:0000313" key="13">
    <source>
        <dbReference type="Proteomes" id="UP000296079"/>
    </source>
</evidence>
<dbReference type="EMBL" id="CP039287">
    <property type="protein sequence ID" value="QCC00565.1"/>
    <property type="molecule type" value="Genomic_DNA"/>
</dbReference>
<feature type="transmembrane region" description="Helical" evidence="8">
    <location>
        <begin position="391"/>
        <end position="411"/>
    </location>
</feature>
<name>Q0KBD0_CUPNH</name>
<dbReference type="SUPFAM" id="SSF103473">
    <property type="entry name" value="MFS general substrate transporter"/>
    <property type="match status" value="1"/>
</dbReference>
<evidence type="ECO:0000313" key="12">
    <source>
        <dbReference type="Proteomes" id="UP000008210"/>
    </source>
</evidence>
<dbReference type="STRING" id="381666.H16_A1559"/>
<accession>Q0KBD0</accession>
<dbReference type="FunFam" id="1.20.1250.20:FF:000126">
    <property type="entry name" value="MFS transporter permease"/>
    <property type="match status" value="1"/>
</dbReference>
<feature type="transmembrane region" description="Helical" evidence="8">
    <location>
        <begin position="365"/>
        <end position="384"/>
    </location>
</feature>
<evidence type="ECO:0000259" key="9">
    <source>
        <dbReference type="PROSITE" id="PS50850"/>
    </source>
</evidence>
<dbReference type="Proteomes" id="UP000296079">
    <property type="component" value="Chromosome 1"/>
</dbReference>
<dbReference type="PROSITE" id="PS50850">
    <property type="entry name" value="MFS"/>
    <property type="match status" value="1"/>
</dbReference>
<keyword evidence="4 8" id="KW-1133">Transmembrane helix</keyword>
<dbReference type="OrthoDB" id="5441967at2"/>
<evidence type="ECO:0000313" key="11">
    <source>
        <dbReference type="EMBL" id="QCC00565.1"/>
    </source>
</evidence>
<feature type="transmembrane region" description="Helical" evidence="8">
    <location>
        <begin position="340"/>
        <end position="359"/>
    </location>
</feature>
<gene>
    <name evidence="10" type="ordered locus">H16_A1559</name>
    <name evidence="11" type="ORF">E6A55_07865</name>
</gene>
<dbReference type="RefSeq" id="WP_010810013.1">
    <property type="nucleotide sequence ID" value="NC_008313.1"/>
</dbReference>
<feature type="transmembrane region" description="Helical" evidence="8">
    <location>
        <begin position="36"/>
        <end position="53"/>
    </location>
</feature>
<dbReference type="Pfam" id="PF07690">
    <property type="entry name" value="MFS_1"/>
    <property type="match status" value="1"/>
</dbReference>
<evidence type="ECO:0000256" key="3">
    <source>
        <dbReference type="ARBA" id="ARBA00022692"/>
    </source>
</evidence>
<evidence type="ECO:0000313" key="10">
    <source>
        <dbReference type="EMBL" id="CAJ92691.1"/>
    </source>
</evidence>
<dbReference type="CDD" id="cd17319">
    <property type="entry name" value="MFS_ExuT_GudP_like"/>
    <property type="match status" value="1"/>
</dbReference>
<feature type="transmembrane region" description="Helical" evidence="8">
    <location>
        <begin position="102"/>
        <end position="124"/>
    </location>
</feature>
<feature type="transmembrane region" description="Helical" evidence="8">
    <location>
        <begin position="431"/>
        <end position="449"/>
    </location>
</feature>
<dbReference type="PANTHER" id="PTHR43791:SF36">
    <property type="entry name" value="TRANSPORTER, PUTATIVE (AFU_ORTHOLOGUE AFUA_6G08340)-RELATED"/>
    <property type="match status" value="1"/>
</dbReference>
<keyword evidence="12" id="KW-1185">Reference proteome</keyword>
<protein>
    <recommendedName>
        <fullName evidence="7">Putative tartrate transporter</fullName>
    </recommendedName>
</protein>
<evidence type="ECO:0000256" key="1">
    <source>
        <dbReference type="ARBA" id="ARBA00004141"/>
    </source>
</evidence>
<dbReference type="eggNOG" id="COG2271">
    <property type="taxonomic scope" value="Bacteria"/>
</dbReference>
<comment type="subcellular location">
    <subcellularLocation>
        <location evidence="1">Membrane</location>
        <topology evidence="1">Multi-pass membrane protein</topology>
    </subcellularLocation>
</comment>
<dbReference type="InterPro" id="IPR036259">
    <property type="entry name" value="MFS_trans_sf"/>
</dbReference>
<evidence type="ECO:0000256" key="5">
    <source>
        <dbReference type="ARBA" id="ARBA00023136"/>
    </source>
</evidence>
<sequence length="457" mass="49886">MNPNQPAASVPALDSLGGNARLDTEAQIEKRAYSKVFWRVMPFLMLCYVVAYLDRVNVGFAKLQMGQDLAFSETVFGLGAGLFFIGYFLFEVPSNLLMHRIGARIWIARIMITWGIISALFLFVKTPTQFYVMRFLLGLAEAGFYPGVILYLTYWFPANRRGKMIALFMSGIPIAGMFGNPLSGWIMDAFNGTHGMRGWQWMFLLEALPALVIGVVTVFVLRDGIDKAPWLDADEKRVLKRNIEEDQRGAHNAASAAGKAHGHSLGAVFSDRRVWWMCLIYFCFVTGQYALTFWMPTLVKASGVTGNLNIGLLSAIPFICAVIVMNILGHSADARRERRWHLIVPALMGATGFAIAASFTNNTTVAIAALSLAAAGVLTCAPLFWSLPTSFLSGIAAASGIAVVNSVGNLAGFVSPYMVGALKDMTQSTQLPMYVLSAILVVGAVLVWLTPAKLVNR</sequence>
<reference evidence="11 13" key="2">
    <citation type="submission" date="2019-04" db="EMBL/GenBank/DDBJ databases">
        <title>Long-read de novo sequencing of Cupriavidus necator H16.</title>
        <authorList>
            <person name="Little G.T."/>
            <person name="Ehsaan M."/>
            <person name="Arenas-Lopez C."/>
            <person name="Jawed K."/>
            <person name="Winzer K."/>
            <person name="Kovacs K."/>
            <person name="Malys N."/>
            <person name="Minton N.P."/>
        </authorList>
    </citation>
    <scope>NUCLEOTIDE SEQUENCE [LARGE SCALE GENOMIC DNA]</scope>
    <source>
        <strain evidence="11 13">H16</strain>
    </source>
</reference>
<dbReference type="Gene3D" id="1.20.1250.20">
    <property type="entry name" value="MFS general substrate transporter like domains"/>
    <property type="match status" value="2"/>
</dbReference>
<dbReference type="EMBL" id="AM260479">
    <property type="protein sequence ID" value="CAJ92691.1"/>
    <property type="molecule type" value="Genomic_DNA"/>
</dbReference>
<evidence type="ECO:0000256" key="8">
    <source>
        <dbReference type="SAM" id="Phobius"/>
    </source>
</evidence>
<dbReference type="AlphaFoldDB" id="Q0KBD0"/>
<keyword evidence="5 8" id="KW-0472">Membrane</keyword>
<dbReference type="FunFam" id="1.20.1250.20:FF:000018">
    <property type="entry name" value="MFS transporter permease"/>
    <property type="match status" value="1"/>
</dbReference>
<organism evidence="10 12">
    <name type="scientific">Cupriavidus necator (strain ATCC 17699 / DSM 428 / KCTC 22496 / NCIMB 10442 / H16 / Stanier 337)</name>
    <name type="common">Ralstonia eutropha</name>
    <dbReference type="NCBI Taxonomy" id="381666"/>
    <lineage>
        <taxon>Bacteria</taxon>
        <taxon>Pseudomonadati</taxon>
        <taxon>Pseudomonadota</taxon>
        <taxon>Betaproteobacteria</taxon>
        <taxon>Burkholderiales</taxon>
        <taxon>Burkholderiaceae</taxon>
        <taxon>Cupriavidus</taxon>
    </lineage>
</organism>
<dbReference type="KEGG" id="reh:H16_A1559"/>
<dbReference type="GO" id="GO:0005886">
    <property type="term" value="C:plasma membrane"/>
    <property type="evidence" value="ECO:0007669"/>
    <property type="project" value="TreeGrafter"/>
</dbReference>
<reference evidence="10 12" key="1">
    <citation type="journal article" date="2006" name="Nat. Biotechnol.">
        <title>Genome sequence of the bioplastic-producing 'Knallgas' bacterium Ralstonia eutropha H16.</title>
        <authorList>
            <person name="Pohlmann A."/>
            <person name="Fricke W.F."/>
            <person name="Reinecke F."/>
            <person name="Kusian B."/>
            <person name="Liesegang H."/>
            <person name="Cramm R."/>
            <person name="Eitinger T."/>
            <person name="Ewering C."/>
            <person name="Potter M."/>
            <person name="Schwartz E."/>
            <person name="Strittmatter A."/>
            <person name="Voss I."/>
            <person name="Gottschalk G."/>
            <person name="Steinbuechel A."/>
            <person name="Friedrich B."/>
            <person name="Bowien B."/>
        </authorList>
    </citation>
    <scope>NUCLEOTIDE SEQUENCE [LARGE SCALE GENOMIC DNA]</scope>
    <source>
        <strain evidence="12">ATCC 17699 / DSM 428 / KCTC 22496 / NCIMB 10442 / H16 / Stanier 337</strain>
        <strain evidence="10">H16</strain>
    </source>
</reference>
<evidence type="ECO:0000256" key="6">
    <source>
        <dbReference type="ARBA" id="ARBA00058119"/>
    </source>
</evidence>
<evidence type="ECO:0000256" key="4">
    <source>
        <dbReference type="ARBA" id="ARBA00022989"/>
    </source>
</evidence>
<dbReference type="InterPro" id="IPR011701">
    <property type="entry name" value="MFS"/>
</dbReference>
<feature type="transmembrane region" description="Helical" evidence="8">
    <location>
        <begin position="274"/>
        <end position="296"/>
    </location>
</feature>
<feature type="transmembrane region" description="Helical" evidence="8">
    <location>
        <begin position="199"/>
        <end position="221"/>
    </location>
</feature>
<dbReference type="GO" id="GO:0022857">
    <property type="term" value="F:transmembrane transporter activity"/>
    <property type="evidence" value="ECO:0007669"/>
    <property type="project" value="InterPro"/>
</dbReference>
<keyword evidence="3 8" id="KW-0812">Transmembrane</keyword>
<dbReference type="HOGENOM" id="CLU_001265_0_0_4"/>
<feature type="transmembrane region" description="Helical" evidence="8">
    <location>
        <begin position="164"/>
        <end position="187"/>
    </location>
</feature>
<dbReference type="PANTHER" id="PTHR43791">
    <property type="entry name" value="PERMEASE-RELATED"/>
    <property type="match status" value="1"/>
</dbReference>
<feature type="transmembrane region" description="Helical" evidence="8">
    <location>
        <begin position="130"/>
        <end position="152"/>
    </location>
</feature>
<comment type="function">
    <text evidence="6">Component of the tartrate utilization system and may allow entry of tartrate and tartrate dehydrogenase.</text>
</comment>
<feature type="domain" description="Major facilitator superfamily (MFS) profile" evidence="9">
    <location>
        <begin position="40"/>
        <end position="455"/>
    </location>
</feature>